<organism evidence="1 2">
    <name type="scientific">Fusarium oxysporum f. sp. cubense</name>
    <dbReference type="NCBI Taxonomy" id="61366"/>
    <lineage>
        <taxon>Eukaryota</taxon>
        <taxon>Fungi</taxon>
        <taxon>Dikarya</taxon>
        <taxon>Ascomycota</taxon>
        <taxon>Pezizomycotina</taxon>
        <taxon>Sordariomycetes</taxon>
        <taxon>Hypocreomycetidae</taxon>
        <taxon>Hypocreales</taxon>
        <taxon>Nectriaceae</taxon>
        <taxon>Fusarium</taxon>
        <taxon>Fusarium oxysporum species complex</taxon>
    </lineage>
</organism>
<sequence>MPCNGCALNHNIVAIMFGGEPMFGDQVVAVAYLFPNATIRSCVYGSIDAGVVAVSAGGSDPAEHIVLSAAAIVEILVDQDGHLVPTEQPDIPGTFVTNLIRALTPVIRYPTGDRAELVDKPAGIFRLLGRSKYAVRLGPVSLDISHLRQLARAVLKTVAIEAFQVVITRQDSKDAMEIMINTAEPPPATSGDAIIEMLSEQRPMKHIEMGLVAPAKVCFKSICDMKANPRSGKLPEIIDLRLNTVDSDPE</sequence>
<accession>A0A5C6SDY1</accession>
<dbReference type="InterPro" id="IPR042099">
    <property type="entry name" value="ANL_N_sf"/>
</dbReference>
<proteinExistence type="predicted"/>
<dbReference type="Proteomes" id="UP000321331">
    <property type="component" value="Unassembled WGS sequence"/>
</dbReference>
<protein>
    <recommendedName>
        <fullName evidence="3">AMP-dependent synthetase/ligase domain-containing protein</fullName>
    </recommendedName>
</protein>
<evidence type="ECO:0008006" key="3">
    <source>
        <dbReference type="Google" id="ProtNLM"/>
    </source>
</evidence>
<evidence type="ECO:0000313" key="1">
    <source>
        <dbReference type="EMBL" id="TXB96792.1"/>
    </source>
</evidence>
<gene>
    <name evidence="1" type="ORF">FocTR4_00011312</name>
</gene>
<comment type="caution">
    <text evidence="1">The sequence shown here is derived from an EMBL/GenBank/DDBJ whole genome shotgun (WGS) entry which is preliminary data.</text>
</comment>
<dbReference type="Gene3D" id="3.40.50.12780">
    <property type="entry name" value="N-terminal domain of ligase-like"/>
    <property type="match status" value="1"/>
</dbReference>
<dbReference type="AlphaFoldDB" id="A0A5C6SDY1"/>
<name>A0A5C6SDY1_FUSOC</name>
<reference evidence="1 2" key="1">
    <citation type="submission" date="2019-07" db="EMBL/GenBank/DDBJ databases">
        <title>The First High-Quality Draft Genome Sequence of the Causal Agent of the Current Panama Disease Epidemic.</title>
        <authorList>
            <person name="Warmington R.J."/>
            <person name="Kay W."/>
            <person name="Jeffries A."/>
            <person name="Bebber D."/>
            <person name="Moore K."/>
            <person name="Studholme D.J."/>
        </authorList>
    </citation>
    <scope>NUCLEOTIDE SEQUENCE [LARGE SCALE GENOMIC DNA]</scope>
    <source>
        <strain evidence="1 2">TR4</strain>
    </source>
</reference>
<dbReference type="EMBL" id="VMNF01000014">
    <property type="protein sequence ID" value="TXB96792.1"/>
    <property type="molecule type" value="Genomic_DNA"/>
</dbReference>
<evidence type="ECO:0000313" key="2">
    <source>
        <dbReference type="Proteomes" id="UP000321331"/>
    </source>
</evidence>